<keyword evidence="1" id="KW-1133">Transmembrane helix</keyword>
<feature type="transmembrane region" description="Helical" evidence="1">
    <location>
        <begin position="50"/>
        <end position="68"/>
    </location>
</feature>
<dbReference type="EMBL" id="UINC01007450">
    <property type="protein sequence ID" value="SVA33388.1"/>
    <property type="molecule type" value="Genomic_DNA"/>
</dbReference>
<name>A0A381V0N8_9ZZZZ</name>
<gene>
    <name evidence="2" type="ORF">METZ01_LOCUS86242</name>
</gene>
<reference evidence="2" key="1">
    <citation type="submission" date="2018-05" db="EMBL/GenBank/DDBJ databases">
        <authorList>
            <person name="Lanie J.A."/>
            <person name="Ng W.-L."/>
            <person name="Kazmierczak K.M."/>
            <person name="Andrzejewski T.M."/>
            <person name="Davidsen T.M."/>
            <person name="Wayne K.J."/>
            <person name="Tettelin H."/>
            <person name="Glass J.I."/>
            <person name="Rusch D."/>
            <person name="Podicherti R."/>
            <person name="Tsui H.-C.T."/>
            <person name="Winkler M.E."/>
        </authorList>
    </citation>
    <scope>NUCLEOTIDE SEQUENCE</scope>
</reference>
<evidence type="ECO:0000256" key="1">
    <source>
        <dbReference type="SAM" id="Phobius"/>
    </source>
</evidence>
<organism evidence="2">
    <name type="scientific">marine metagenome</name>
    <dbReference type="NCBI Taxonomy" id="408172"/>
    <lineage>
        <taxon>unclassified sequences</taxon>
        <taxon>metagenomes</taxon>
        <taxon>ecological metagenomes</taxon>
    </lineage>
</organism>
<protein>
    <submittedName>
        <fullName evidence="2">Uncharacterized protein</fullName>
    </submittedName>
</protein>
<feature type="transmembrane region" description="Helical" evidence="1">
    <location>
        <begin position="12"/>
        <end position="30"/>
    </location>
</feature>
<keyword evidence="1" id="KW-0812">Transmembrane</keyword>
<accession>A0A381V0N8</accession>
<keyword evidence="1" id="KW-0472">Membrane</keyword>
<proteinExistence type="predicted"/>
<evidence type="ECO:0000313" key="2">
    <source>
        <dbReference type="EMBL" id="SVA33388.1"/>
    </source>
</evidence>
<dbReference type="AlphaFoldDB" id="A0A381V0N8"/>
<sequence length="69" mass="8245">MDYFSHSWLPYMYLYGIGGIFFFSGVYIVWKTGAIDLNQPHHRTWMKVFFLGYAWFMIVHGLFTILALQ</sequence>